<comment type="caution">
    <text evidence="1">The sequence shown here is derived from an EMBL/GenBank/DDBJ whole genome shotgun (WGS) entry which is preliminary data.</text>
</comment>
<proteinExistence type="predicted"/>
<dbReference type="Pfam" id="PF10387">
    <property type="entry name" value="DUF2442"/>
    <property type="match status" value="1"/>
</dbReference>
<dbReference type="RefSeq" id="WP_129876164.1">
    <property type="nucleotide sequence ID" value="NZ_SEWG01000003.1"/>
</dbReference>
<evidence type="ECO:0000313" key="1">
    <source>
        <dbReference type="EMBL" id="RYU90604.1"/>
    </source>
</evidence>
<dbReference type="OrthoDB" id="9807561at2"/>
<evidence type="ECO:0000313" key="2">
    <source>
        <dbReference type="Proteomes" id="UP000293331"/>
    </source>
</evidence>
<reference evidence="1 2" key="1">
    <citation type="submission" date="2019-02" db="EMBL/GenBank/DDBJ databases">
        <title>Bacterial novel species Mucilaginibacter sp. 17JY9-4 isolated from soil.</title>
        <authorList>
            <person name="Jung H.-Y."/>
        </authorList>
    </citation>
    <scope>NUCLEOTIDE SEQUENCE [LARGE SCALE GENOMIC DNA]</scope>
    <source>
        <strain evidence="1 2">17JY9-4</strain>
    </source>
</reference>
<sequence>MPLFSSSKQEKKVKVTFANGLLFVEKADGKQQAFPLEWFPGLMNATEEEREDWKQTPTGIHFNALDVDVAL</sequence>
<accession>A0A4Q5LLI8</accession>
<dbReference type="EMBL" id="SEWG01000003">
    <property type="protein sequence ID" value="RYU90604.1"/>
    <property type="molecule type" value="Genomic_DNA"/>
</dbReference>
<dbReference type="AlphaFoldDB" id="A0A4Q5LLI8"/>
<dbReference type="Proteomes" id="UP000293331">
    <property type="component" value="Unassembled WGS sequence"/>
</dbReference>
<dbReference type="Gene3D" id="3.30.2020.40">
    <property type="entry name" value="Uncharacterised protein PF10387, DUF2442"/>
    <property type="match status" value="1"/>
</dbReference>
<gene>
    <name evidence="1" type="ORF">EWM62_08100</name>
</gene>
<name>A0A4Q5LLI8_9SPHI</name>
<protein>
    <submittedName>
        <fullName evidence="1">DUF2442 domain-containing protein</fullName>
    </submittedName>
</protein>
<dbReference type="InterPro" id="IPR018841">
    <property type="entry name" value="DUF2442"/>
</dbReference>
<organism evidence="1 2">
    <name type="scientific">Mucilaginibacter terrigena</name>
    <dbReference type="NCBI Taxonomy" id="2492395"/>
    <lineage>
        <taxon>Bacteria</taxon>
        <taxon>Pseudomonadati</taxon>
        <taxon>Bacteroidota</taxon>
        <taxon>Sphingobacteriia</taxon>
        <taxon>Sphingobacteriales</taxon>
        <taxon>Sphingobacteriaceae</taxon>
        <taxon>Mucilaginibacter</taxon>
    </lineage>
</organism>
<keyword evidence="2" id="KW-1185">Reference proteome</keyword>